<dbReference type="InterPro" id="IPR027417">
    <property type="entry name" value="P-loop_NTPase"/>
</dbReference>
<dbReference type="Proteomes" id="UP001500831">
    <property type="component" value="Unassembled WGS sequence"/>
</dbReference>
<evidence type="ECO:0008006" key="3">
    <source>
        <dbReference type="Google" id="ProtNLM"/>
    </source>
</evidence>
<dbReference type="PANTHER" id="PTHR43394">
    <property type="entry name" value="ATP-DEPENDENT PERMEASE MDL1, MITOCHONDRIAL"/>
    <property type="match status" value="1"/>
</dbReference>
<evidence type="ECO:0000313" key="2">
    <source>
        <dbReference type="Proteomes" id="UP001500831"/>
    </source>
</evidence>
<dbReference type="PANTHER" id="PTHR43394:SF1">
    <property type="entry name" value="ATP-BINDING CASSETTE SUB-FAMILY B MEMBER 10, MITOCHONDRIAL"/>
    <property type="match status" value="1"/>
</dbReference>
<organism evidence="1 2">
    <name type="scientific">Streptosporangium fragile</name>
    <dbReference type="NCBI Taxonomy" id="46186"/>
    <lineage>
        <taxon>Bacteria</taxon>
        <taxon>Bacillati</taxon>
        <taxon>Actinomycetota</taxon>
        <taxon>Actinomycetes</taxon>
        <taxon>Streptosporangiales</taxon>
        <taxon>Streptosporangiaceae</taxon>
        <taxon>Streptosporangium</taxon>
    </lineage>
</organism>
<protein>
    <recommendedName>
        <fullName evidence="3">ABC transporter ATP-binding protein</fullName>
    </recommendedName>
</protein>
<comment type="caution">
    <text evidence="1">The sequence shown here is derived from an EMBL/GenBank/DDBJ whole genome shotgun (WGS) entry which is preliminary data.</text>
</comment>
<dbReference type="EMBL" id="BAAAVI010000003">
    <property type="protein sequence ID" value="GAA2850019.1"/>
    <property type="molecule type" value="Genomic_DNA"/>
</dbReference>
<keyword evidence="2" id="KW-1185">Reference proteome</keyword>
<dbReference type="Gene3D" id="3.40.50.300">
    <property type="entry name" value="P-loop containing nucleotide triphosphate hydrolases"/>
    <property type="match status" value="1"/>
</dbReference>
<proteinExistence type="predicted"/>
<reference evidence="2" key="1">
    <citation type="journal article" date="2019" name="Int. J. Syst. Evol. Microbiol.">
        <title>The Global Catalogue of Microorganisms (GCM) 10K type strain sequencing project: providing services to taxonomists for standard genome sequencing and annotation.</title>
        <authorList>
            <consortium name="The Broad Institute Genomics Platform"/>
            <consortium name="The Broad Institute Genome Sequencing Center for Infectious Disease"/>
            <person name="Wu L."/>
            <person name="Ma J."/>
        </authorList>
    </citation>
    <scope>NUCLEOTIDE SEQUENCE [LARGE SCALE GENOMIC DNA]</scope>
    <source>
        <strain evidence="2">JCM 6242</strain>
    </source>
</reference>
<evidence type="ECO:0000313" key="1">
    <source>
        <dbReference type="EMBL" id="GAA2850019.1"/>
    </source>
</evidence>
<sequence length="68" mass="7507">MGTVRIREHADGRTVLLIAHRLASVRFADRIYVLDHGRVTEHGTHEELMALGGLYAELYGLQAGAYSA</sequence>
<accession>A0ABP6I6V3</accession>
<name>A0ABP6I6V3_9ACTN</name>
<gene>
    <name evidence="1" type="ORF">GCM10010517_07490</name>
</gene>
<dbReference type="InterPro" id="IPR039421">
    <property type="entry name" value="Type_1_exporter"/>
</dbReference>
<dbReference type="SUPFAM" id="SSF52540">
    <property type="entry name" value="P-loop containing nucleoside triphosphate hydrolases"/>
    <property type="match status" value="1"/>
</dbReference>